<feature type="transmembrane region" description="Helical" evidence="17">
    <location>
        <begin position="1045"/>
        <end position="1064"/>
    </location>
</feature>
<dbReference type="SUPFAM" id="SSF81653">
    <property type="entry name" value="Calcium ATPase, transduction domain A"/>
    <property type="match status" value="1"/>
</dbReference>
<dbReference type="Pfam" id="PF16212">
    <property type="entry name" value="PhoLip_ATPase_C"/>
    <property type="match status" value="1"/>
</dbReference>
<dbReference type="InterPro" id="IPR001757">
    <property type="entry name" value="P_typ_ATPase"/>
</dbReference>
<feature type="transmembrane region" description="Helical" evidence="17">
    <location>
        <begin position="437"/>
        <end position="457"/>
    </location>
</feature>
<dbReference type="InterPro" id="IPR023298">
    <property type="entry name" value="ATPase_P-typ_TM_dom_sf"/>
</dbReference>
<evidence type="ECO:0000256" key="6">
    <source>
        <dbReference type="ARBA" id="ARBA00022741"/>
    </source>
</evidence>
<dbReference type="PROSITE" id="PS00154">
    <property type="entry name" value="ATPASE_E1_E2"/>
    <property type="match status" value="1"/>
</dbReference>
<feature type="region of interest" description="Disordered" evidence="18">
    <location>
        <begin position="1311"/>
        <end position="1333"/>
    </location>
</feature>
<evidence type="ECO:0000256" key="11">
    <source>
        <dbReference type="ARBA" id="ARBA00023136"/>
    </source>
</evidence>
<evidence type="ECO:0000256" key="9">
    <source>
        <dbReference type="ARBA" id="ARBA00022967"/>
    </source>
</evidence>
<feature type="binding site" evidence="15">
    <location>
        <position position="990"/>
    </location>
    <ligand>
        <name>ATP</name>
        <dbReference type="ChEBI" id="CHEBI:30616"/>
    </ligand>
</feature>
<comment type="catalytic activity">
    <reaction evidence="12 17">
        <text>ATP + H2O + phospholipidSide 1 = ADP + phosphate + phospholipidSide 2.</text>
        <dbReference type="EC" id="7.6.2.1"/>
    </reaction>
</comment>
<dbReference type="NCBIfam" id="TIGR01652">
    <property type="entry name" value="ATPase-Plipid"/>
    <property type="match status" value="1"/>
</dbReference>
<dbReference type="EC" id="7.6.2.1" evidence="17"/>
<feature type="compositionally biased region" description="Basic residues" evidence="18">
    <location>
        <begin position="1314"/>
        <end position="1324"/>
    </location>
</feature>
<feature type="domain" description="P-type ATPase C-terminal" evidence="20">
    <location>
        <begin position="1013"/>
        <end position="1264"/>
    </location>
</feature>
<feature type="binding site" evidence="15">
    <location>
        <position position="828"/>
    </location>
    <ligand>
        <name>ATP</name>
        <dbReference type="ChEBI" id="CHEBI:30616"/>
    </ligand>
</feature>
<feature type="active site" description="4-aspartylphosphate intermediate" evidence="14">
    <location>
        <position position="511"/>
    </location>
</feature>
<keyword evidence="7 15" id="KW-0067">ATP-binding</keyword>
<feature type="binding site" evidence="15">
    <location>
        <position position="827"/>
    </location>
    <ligand>
        <name>ATP</name>
        <dbReference type="ChEBI" id="CHEBI:30616"/>
    </ligand>
</feature>
<dbReference type="InterPro" id="IPR006539">
    <property type="entry name" value="P-type_ATPase_IV"/>
</dbReference>
<keyword evidence="8 16" id="KW-0460">Magnesium</keyword>
<feature type="binding site" evidence="15">
    <location>
        <position position="513"/>
    </location>
    <ligand>
        <name>ATP</name>
        <dbReference type="ChEBI" id="CHEBI:30616"/>
    </ligand>
</feature>
<keyword evidence="9 17" id="KW-1278">Translocase</keyword>
<dbReference type="GO" id="GO:0005886">
    <property type="term" value="C:plasma membrane"/>
    <property type="evidence" value="ECO:0007669"/>
    <property type="project" value="TreeGrafter"/>
</dbReference>
<evidence type="ECO:0000256" key="4">
    <source>
        <dbReference type="ARBA" id="ARBA00022692"/>
    </source>
</evidence>
<comment type="cofactor">
    <cofactor evidence="16">
        <name>Mg(2+)</name>
        <dbReference type="ChEBI" id="CHEBI:18420"/>
    </cofactor>
</comment>
<feature type="binding site" evidence="15">
    <location>
        <position position="991"/>
    </location>
    <ligand>
        <name>ATP</name>
        <dbReference type="ChEBI" id="CHEBI:30616"/>
    </ligand>
</feature>
<feature type="transmembrane region" description="Helical" evidence="17">
    <location>
        <begin position="1076"/>
        <end position="1097"/>
    </location>
</feature>
<feature type="binding site" evidence="16">
    <location>
        <position position="511"/>
    </location>
    <ligand>
        <name>Mg(2+)</name>
        <dbReference type="ChEBI" id="CHEBI:18420"/>
    </ligand>
</feature>
<evidence type="ECO:0000256" key="16">
    <source>
        <dbReference type="PIRSR" id="PIRSR606539-3"/>
    </source>
</evidence>
<feature type="transmembrane region" description="Helical" evidence="17">
    <location>
        <begin position="1125"/>
        <end position="1149"/>
    </location>
</feature>
<feature type="transmembrane region" description="Helical" evidence="17">
    <location>
        <begin position="388"/>
        <end position="410"/>
    </location>
</feature>
<feature type="transmembrane region" description="Helical" evidence="17">
    <location>
        <begin position="1234"/>
        <end position="1253"/>
    </location>
</feature>
<dbReference type="GO" id="GO:0000287">
    <property type="term" value="F:magnesium ion binding"/>
    <property type="evidence" value="ECO:0007669"/>
    <property type="project" value="UniProtKB-UniRule"/>
</dbReference>
<evidence type="ECO:0000256" key="7">
    <source>
        <dbReference type="ARBA" id="ARBA00022840"/>
    </source>
</evidence>
<dbReference type="Gene3D" id="3.40.50.1000">
    <property type="entry name" value="HAD superfamily/HAD-like"/>
    <property type="match status" value="1"/>
</dbReference>
<evidence type="ECO:0000256" key="5">
    <source>
        <dbReference type="ARBA" id="ARBA00022723"/>
    </source>
</evidence>
<comment type="similarity">
    <text evidence="2 17">Belongs to the cation transport ATPase (P-type) (TC 3.A.3) family. Type IV subfamily.</text>
</comment>
<dbReference type="GO" id="GO:0005524">
    <property type="term" value="F:ATP binding"/>
    <property type="evidence" value="ECO:0007669"/>
    <property type="project" value="UniProtKB-UniRule"/>
</dbReference>
<dbReference type="PANTHER" id="PTHR24092">
    <property type="entry name" value="PROBABLE PHOSPHOLIPID-TRANSPORTING ATPASE"/>
    <property type="match status" value="1"/>
</dbReference>
<dbReference type="OrthoDB" id="377733at2759"/>
<keyword evidence="6 15" id="KW-0547">Nucleotide-binding</keyword>
<feature type="transmembrane region" description="Helical" evidence="17">
    <location>
        <begin position="96"/>
        <end position="114"/>
    </location>
</feature>
<dbReference type="InterPro" id="IPR032631">
    <property type="entry name" value="P-type_ATPase_N"/>
</dbReference>
<dbReference type="InterPro" id="IPR023299">
    <property type="entry name" value="ATPase_P-typ_cyto_dom_N"/>
</dbReference>
<feature type="region of interest" description="Disordered" evidence="18">
    <location>
        <begin position="169"/>
        <end position="218"/>
    </location>
</feature>
<reference evidence="21" key="1">
    <citation type="journal article" date="2020" name="Nat. Commun.">
        <title>Large-scale genome sequencing of mycorrhizal fungi provides insights into the early evolution of symbiotic traits.</title>
        <authorList>
            <person name="Miyauchi S."/>
            <person name="Kiss E."/>
            <person name="Kuo A."/>
            <person name="Drula E."/>
            <person name="Kohler A."/>
            <person name="Sanchez-Garcia M."/>
            <person name="Morin E."/>
            <person name="Andreopoulos B."/>
            <person name="Barry K.W."/>
            <person name="Bonito G."/>
            <person name="Buee M."/>
            <person name="Carver A."/>
            <person name="Chen C."/>
            <person name="Cichocki N."/>
            <person name="Clum A."/>
            <person name="Culley D."/>
            <person name="Crous P.W."/>
            <person name="Fauchery L."/>
            <person name="Girlanda M."/>
            <person name="Hayes R.D."/>
            <person name="Keri Z."/>
            <person name="LaButti K."/>
            <person name="Lipzen A."/>
            <person name="Lombard V."/>
            <person name="Magnuson J."/>
            <person name="Maillard F."/>
            <person name="Murat C."/>
            <person name="Nolan M."/>
            <person name="Ohm R.A."/>
            <person name="Pangilinan J."/>
            <person name="Pereira M.F."/>
            <person name="Perotto S."/>
            <person name="Peter M."/>
            <person name="Pfister S."/>
            <person name="Riley R."/>
            <person name="Sitrit Y."/>
            <person name="Stielow J.B."/>
            <person name="Szollosi G."/>
            <person name="Zifcakova L."/>
            <person name="Stursova M."/>
            <person name="Spatafora J.W."/>
            <person name="Tedersoo L."/>
            <person name="Vaario L.M."/>
            <person name="Yamada A."/>
            <person name="Yan M."/>
            <person name="Wang P."/>
            <person name="Xu J."/>
            <person name="Bruns T."/>
            <person name="Baldrian P."/>
            <person name="Vilgalys R."/>
            <person name="Dunand C."/>
            <person name="Henrissat B."/>
            <person name="Grigoriev I.V."/>
            <person name="Hibbett D."/>
            <person name="Nagy L.G."/>
            <person name="Martin F.M."/>
        </authorList>
    </citation>
    <scope>NUCLEOTIDE SEQUENCE</scope>
    <source>
        <strain evidence="21">UP504</strain>
    </source>
</reference>
<name>A0A9P6AJ84_9AGAM</name>
<evidence type="ECO:0000256" key="8">
    <source>
        <dbReference type="ARBA" id="ARBA00022842"/>
    </source>
</evidence>
<evidence type="ECO:0000259" key="19">
    <source>
        <dbReference type="Pfam" id="PF16209"/>
    </source>
</evidence>
<feature type="binding site" evidence="16">
    <location>
        <position position="991"/>
    </location>
    <ligand>
        <name>Mg(2+)</name>
        <dbReference type="ChEBI" id="CHEBI:18420"/>
    </ligand>
</feature>
<evidence type="ECO:0000256" key="13">
    <source>
        <dbReference type="ARBA" id="ARBA00049128"/>
    </source>
</evidence>
<dbReference type="SUPFAM" id="SSF56784">
    <property type="entry name" value="HAD-like"/>
    <property type="match status" value="1"/>
</dbReference>
<evidence type="ECO:0000313" key="21">
    <source>
        <dbReference type="EMBL" id="KAF9506823.1"/>
    </source>
</evidence>
<feature type="binding site" evidence="15">
    <location>
        <position position="967"/>
    </location>
    <ligand>
        <name>ATP</name>
        <dbReference type="ChEBI" id="CHEBI:30616"/>
    </ligand>
</feature>
<evidence type="ECO:0000256" key="10">
    <source>
        <dbReference type="ARBA" id="ARBA00022989"/>
    </source>
</evidence>
<accession>A0A9P6AJ84</accession>
<evidence type="ECO:0000256" key="2">
    <source>
        <dbReference type="ARBA" id="ARBA00008109"/>
    </source>
</evidence>
<feature type="binding site" evidence="15">
    <location>
        <position position="688"/>
    </location>
    <ligand>
        <name>ATP</name>
        <dbReference type="ChEBI" id="CHEBI:30616"/>
    </ligand>
</feature>
<dbReference type="Proteomes" id="UP000886523">
    <property type="component" value="Unassembled WGS sequence"/>
</dbReference>
<feature type="binding site" evidence="15">
    <location>
        <position position="511"/>
    </location>
    <ligand>
        <name>ATP</name>
        <dbReference type="ChEBI" id="CHEBI:30616"/>
    </ligand>
</feature>
<dbReference type="Pfam" id="PF16209">
    <property type="entry name" value="PhoLip_ATPase_N"/>
    <property type="match status" value="1"/>
</dbReference>
<dbReference type="InterPro" id="IPR036412">
    <property type="entry name" value="HAD-like_sf"/>
</dbReference>
<keyword evidence="22" id="KW-1185">Reference proteome</keyword>
<feature type="binding site" evidence="15">
    <location>
        <position position="829"/>
    </location>
    <ligand>
        <name>ATP</name>
        <dbReference type="ChEBI" id="CHEBI:30616"/>
    </ligand>
</feature>
<evidence type="ECO:0000256" key="17">
    <source>
        <dbReference type="RuleBase" id="RU362033"/>
    </source>
</evidence>
<feature type="binding site" evidence="15">
    <location>
        <position position="747"/>
    </location>
    <ligand>
        <name>ATP</name>
        <dbReference type="ChEBI" id="CHEBI:30616"/>
    </ligand>
</feature>
<comment type="subcellular location">
    <subcellularLocation>
        <location evidence="1 17">Membrane</location>
        <topology evidence="1 17">Multi-pass membrane protein</topology>
    </subcellularLocation>
</comment>
<dbReference type="Gene3D" id="2.70.150.10">
    <property type="entry name" value="Calcium-transporting ATPase, cytoplasmic transduction domain A"/>
    <property type="match status" value="1"/>
</dbReference>
<dbReference type="GO" id="GO:0140326">
    <property type="term" value="F:ATPase-coupled intramembrane lipid transporter activity"/>
    <property type="evidence" value="ECO:0007669"/>
    <property type="project" value="UniProtKB-EC"/>
</dbReference>
<evidence type="ECO:0000256" key="18">
    <source>
        <dbReference type="SAM" id="MobiDB-lite"/>
    </source>
</evidence>
<evidence type="ECO:0000256" key="3">
    <source>
        <dbReference type="ARBA" id="ARBA00022553"/>
    </source>
</evidence>
<feature type="region of interest" description="Disordered" evidence="18">
    <location>
        <begin position="541"/>
        <end position="567"/>
    </location>
</feature>
<feature type="binding site" evidence="15">
    <location>
        <position position="643"/>
    </location>
    <ligand>
        <name>ATP</name>
        <dbReference type="ChEBI" id="CHEBI:30616"/>
    </ligand>
</feature>
<keyword evidence="4 17" id="KW-0812">Transmembrane</keyword>
<keyword evidence="5 16" id="KW-0479">Metal-binding</keyword>
<dbReference type="Pfam" id="PF13246">
    <property type="entry name" value="Cation_ATPase"/>
    <property type="match status" value="1"/>
</dbReference>
<feature type="binding site" evidence="15">
    <location>
        <position position="712"/>
    </location>
    <ligand>
        <name>ATP</name>
        <dbReference type="ChEBI" id="CHEBI:30616"/>
    </ligand>
</feature>
<dbReference type="SUPFAM" id="SSF81665">
    <property type="entry name" value="Calcium ATPase, transmembrane domain M"/>
    <property type="match status" value="1"/>
</dbReference>
<feature type="transmembrane region" description="Helical" evidence="17">
    <location>
        <begin position="1161"/>
        <end position="1181"/>
    </location>
</feature>
<evidence type="ECO:0000313" key="22">
    <source>
        <dbReference type="Proteomes" id="UP000886523"/>
    </source>
</evidence>
<comment type="caution">
    <text evidence="21">The sequence shown here is derived from an EMBL/GenBank/DDBJ whole genome shotgun (WGS) entry which is preliminary data.</text>
</comment>
<dbReference type="PANTHER" id="PTHR24092:SF153">
    <property type="entry name" value="PHOSPHOLIPID-TRANSPORTING ATPASE"/>
    <property type="match status" value="1"/>
</dbReference>
<gene>
    <name evidence="21" type="ORF">BS47DRAFT_379025</name>
</gene>
<dbReference type="SFLD" id="SFLDS00003">
    <property type="entry name" value="Haloacid_Dehalogenase"/>
    <property type="match status" value="1"/>
</dbReference>
<evidence type="ECO:0000256" key="12">
    <source>
        <dbReference type="ARBA" id="ARBA00034036"/>
    </source>
</evidence>
<feature type="binding site" evidence="16">
    <location>
        <position position="987"/>
    </location>
    <ligand>
        <name>Mg(2+)</name>
        <dbReference type="ChEBI" id="CHEBI:18420"/>
    </ligand>
</feature>
<dbReference type="GO" id="GO:0016887">
    <property type="term" value="F:ATP hydrolysis activity"/>
    <property type="evidence" value="ECO:0007669"/>
    <property type="project" value="InterPro"/>
</dbReference>
<dbReference type="Gene3D" id="3.40.1110.10">
    <property type="entry name" value="Calcium-transporting ATPase, cytoplasmic domain N"/>
    <property type="match status" value="1"/>
</dbReference>
<dbReference type="SUPFAM" id="SSF81660">
    <property type="entry name" value="Metal cation-transporting ATPase, ATP-binding domain N"/>
    <property type="match status" value="1"/>
</dbReference>
<dbReference type="EMBL" id="MU129098">
    <property type="protein sequence ID" value="KAF9506823.1"/>
    <property type="molecule type" value="Genomic_DNA"/>
</dbReference>
<organism evidence="21 22">
    <name type="scientific">Hydnum rufescens UP504</name>
    <dbReference type="NCBI Taxonomy" id="1448309"/>
    <lineage>
        <taxon>Eukaryota</taxon>
        <taxon>Fungi</taxon>
        <taxon>Dikarya</taxon>
        <taxon>Basidiomycota</taxon>
        <taxon>Agaricomycotina</taxon>
        <taxon>Agaricomycetes</taxon>
        <taxon>Cantharellales</taxon>
        <taxon>Hydnaceae</taxon>
        <taxon>Hydnum</taxon>
    </lineage>
</organism>
<keyword evidence="10 17" id="KW-1133">Transmembrane helix</keyword>
<dbReference type="GO" id="GO:0045332">
    <property type="term" value="P:phospholipid translocation"/>
    <property type="evidence" value="ECO:0007669"/>
    <property type="project" value="TreeGrafter"/>
</dbReference>
<dbReference type="FunFam" id="3.40.1110.10:FF:000087">
    <property type="entry name" value="Phospholipid-transporting ATPase"/>
    <property type="match status" value="1"/>
</dbReference>
<keyword evidence="11 17" id="KW-0472">Membrane</keyword>
<feature type="binding site" evidence="16">
    <location>
        <position position="513"/>
    </location>
    <ligand>
        <name>Mg(2+)</name>
        <dbReference type="ChEBI" id="CHEBI:18420"/>
    </ligand>
</feature>
<comment type="catalytic activity">
    <reaction evidence="13">
        <text>a 1,2-diacyl-sn-glycero-3-phosphoethanolamine(out) + ATP + H2O = a 1,2-diacyl-sn-glycero-3-phosphoethanolamine(in) + ADP + phosphate + H(+)</text>
        <dbReference type="Rhea" id="RHEA:66132"/>
        <dbReference type="ChEBI" id="CHEBI:15377"/>
        <dbReference type="ChEBI" id="CHEBI:15378"/>
        <dbReference type="ChEBI" id="CHEBI:30616"/>
        <dbReference type="ChEBI" id="CHEBI:43474"/>
        <dbReference type="ChEBI" id="CHEBI:64612"/>
        <dbReference type="ChEBI" id="CHEBI:456216"/>
    </reaction>
    <physiologicalReaction direction="left-to-right" evidence="13">
        <dbReference type="Rhea" id="RHEA:66133"/>
    </physiologicalReaction>
</comment>
<evidence type="ECO:0000256" key="14">
    <source>
        <dbReference type="PIRSR" id="PIRSR606539-1"/>
    </source>
</evidence>
<dbReference type="PRINTS" id="PR00119">
    <property type="entry name" value="CATATPASE"/>
</dbReference>
<dbReference type="SFLD" id="SFLDF00027">
    <property type="entry name" value="p-type_atpase"/>
    <property type="match status" value="1"/>
</dbReference>
<dbReference type="NCBIfam" id="TIGR01494">
    <property type="entry name" value="ATPase_P-type"/>
    <property type="match status" value="1"/>
</dbReference>
<evidence type="ECO:0000256" key="15">
    <source>
        <dbReference type="PIRSR" id="PIRSR606539-2"/>
    </source>
</evidence>
<dbReference type="InterPro" id="IPR008250">
    <property type="entry name" value="ATPase_P-typ_transduc_dom_A_sf"/>
</dbReference>
<sequence length="1410" mass="156917">MADFDITTLFARAPPPKTSRSIYIQQDLPDAFYDIKKNGKHKIKKDHVYNSNQVVTSKYTVFTFVPRNLLEQFRRVANMFFLGIAILQFFPKFSTISPGLVILPLIAVLAITALKDGYEDVKRHQSDRRVNHTQTWRLAGGEWRNSNIMGPKSKTFTAGVPKAFKRTKTSVNPEELSFPDQNGSPADPATGLQHVPLPSDDPPPPLLRSPTQAQAPETYEADPAIPHWESVLWEDVAVGDFILLHNGDPVPADVVICATSEPENIAFIETKNLDGETNLKSRRAVPELTELDTPQNIVKLTRPGPTSFRIDAEAPDVTMYKLNAAVVSNNGDQHPIDIQTVLLRGTVLRNTAWVIGVVMYTGGDTKIVLNSGQTPSKRSKVEREMNPMVFINLALLAAMAMVCAIVDSILEHRGVNKDEYWLYNDNLSVDNPNVNGIVTFANALITFQNVVPISLYISIEFVRTCQAAFIYFDYEMYYVKPGQPPESGQPTLARSWNLSDDLGQIEYVFSDKTGTLTQNSMVFHQCSIGGKVYAGEALVDPKTRSSDSTPPIASRSDSSDSSVQGGMAGVVDPVDSLKIAEQSKDQIPHFFDNQLTDDINGASGPVQSKVINDFFTALALCHTVLAGKDVNGGISYKAQSPDEAALVQAAADVGYVFLGRKPSTQILRLQTPRSPEPESYELLNILDFTSARKRMSVILRRLSDRQLLLICKGADQVIFDRLAPGAGEQYKDKTGKDLDLFATEGLRTLCLAHKTLSEEEYIAWDARYRQATTQLQNRDEHIEIVSSEIETNLYVLGATAIEDKLQDGVPETIADLKRAGIKIWVATGDKPETAVAIGYTTNLISRQANLIPVRGESATQRSAYSQMSAAVERYFPQSGLLKNEDVLPLKTGEGLTGGNTNRLARAFTGIADIVGTENGQRPGGFVLVIDGLGLEQVFQEAYSKDLFLQLATRCEAVICCRVSPLQKALIVHLVKDGLGVMTLAIGDGANDVSMIQAADVGIGISGEEGLQAVNASDYAIGQFRYLKRLLLVHGQWSYARNANMIVNFFYKNILGIGVLWWFQIYCGWSTTYVFEYTYLLFWNVFWSLAPVIAIGIFDRNIDDVVLMALPELYNYGRRQEWFGNIIFIIYMLEGAYQSAVIFFLGMFSYMTTTTRTDGYDVYMYEFSTTMVIASVMVVNAFHGISTSAWTGWVIFAISIGVVLVWVYTAVYSIFPPAIFAVPVYGNDHYLFRSAYYWFGIILMFFVAMLPRYISKAYRVTYYPNDIDILRIVHKVDPHRDIEHDPLIGGRFTEDGVLRPLDPDLFERAEPHSHPLQRRGTHPHRSPTSLPAGTRMEMSTGLELAPSRGFDFSTEEGGVEIRRIQTGLSERNGKMSVPTPPQKRSIRLFPSRIRRSILKSPKVQRNSAEES</sequence>
<feature type="transmembrane region" description="Helical" evidence="17">
    <location>
        <begin position="1193"/>
        <end position="1214"/>
    </location>
</feature>
<evidence type="ECO:0000256" key="1">
    <source>
        <dbReference type="ARBA" id="ARBA00004141"/>
    </source>
</evidence>
<feature type="binding site" evidence="15">
    <location>
        <position position="512"/>
    </location>
    <ligand>
        <name>ATP</name>
        <dbReference type="ChEBI" id="CHEBI:30616"/>
    </ligand>
</feature>
<proteinExistence type="inferred from homology"/>
<evidence type="ECO:0000259" key="20">
    <source>
        <dbReference type="Pfam" id="PF16212"/>
    </source>
</evidence>
<protein>
    <recommendedName>
        <fullName evidence="17">Phospholipid-transporting ATPase</fullName>
        <ecNumber evidence="17">7.6.2.1</ecNumber>
    </recommendedName>
</protein>
<dbReference type="InterPro" id="IPR018303">
    <property type="entry name" value="ATPase_P-typ_P_site"/>
</dbReference>
<dbReference type="InterPro" id="IPR023214">
    <property type="entry name" value="HAD_sf"/>
</dbReference>
<feature type="domain" description="P-type ATPase N-terminal" evidence="19">
    <location>
        <begin position="44"/>
        <end position="99"/>
    </location>
</feature>
<feature type="binding site" evidence="15">
    <location>
        <position position="961"/>
    </location>
    <ligand>
        <name>ATP</name>
        <dbReference type="ChEBI" id="CHEBI:30616"/>
    </ligand>
</feature>
<dbReference type="SFLD" id="SFLDG00002">
    <property type="entry name" value="C1.7:_P-type_atpase_like"/>
    <property type="match status" value="1"/>
</dbReference>
<dbReference type="InterPro" id="IPR044492">
    <property type="entry name" value="P_typ_ATPase_HD_dom"/>
</dbReference>
<keyword evidence="3" id="KW-0597">Phosphoprotein</keyword>
<dbReference type="InterPro" id="IPR032630">
    <property type="entry name" value="P_typ_ATPase_c"/>
</dbReference>